<reference evidence="1" key="1">
    <citation type="submission" date="2018-08" db="EMBL/GenBank/DDBJ databases">
        <authorList>
            <person name="Jin W."/>
            <person name="Wang H."/>
            <person name="Yang Y."/>
            <person name="Li M."/>
            <person name="Liu J."/>
        </authorList>
    </citation>
    <scope>NUCLEOTIDE SEQUENCE</scope>
    <source>
        <strain evidence="1">AESS21</strain>
    </source>
</reference>
<dbReference type="RefSeq" id="WP_213217450.1">
    <property type="nucleotide sequence ID" value="NZ_QTKU01000005.1"/>
</dbReference>
<reference evidence="1" key="2">
    <citation type="journal article" date="2021" name="Microorganisms">
        <title>Bacterial Dimethylsulfoniopropionate Biosynthesis in the East China Sea.</title>
        <authorList>
            <person name="Liu J."/>
            <person name="Zhang Y."/>
            <person name="Liu J."/>
            <person name="Zhong H."/>
            <person name="Williams B.T."/>
            <person name="Zheng Y."/>
            <person name="Curson A.R.J."/>
            <person name="Sun C."/>
            <person name="Sun H."/>
            <person name="Song D."/>
            <person name="Wagner Mackenzie B."/>
            <person name="Bermejo Martinez A."/>
            <person name="Todd J.D."/>
            <person name="Zhang X.H."/>
        </authorList>
    </citation>
    <scope>NUCLEOTIDE SEQUENCE</scope>
    <source>
        <strain evidence="1">AESS21</strain>
    </source>
</reference>
<proteinExistence type="predicted"/>
<name>A0A944CGD8_9HYPH</name>
<dbReference type="InterPro" id="IPR007709">
    <property type="entry name" value="N-FG_amidohydro"/>
</dbReference>
<sequence length="306" mass="33963">MIIVEKGESPLILCLPHTGVDVPPAVEKRFSATGRLQADISWRLEQVLDIARELDATIIRSTISRYVIDVDRPADQVEDPDISPRESLCPLSTLDLKRIYQADEEPGPIEIEQRKLLFYQPFHQALEEQIGRLRRQHDEVVLFDCQSMRSRIRGFLEGELPVINIGTAHGQSCSEGLKSTFVGSFAGLSGFSVAVDEALGGSYITEKYGAPADGLQSLTLVIAQRVYLRHESPPFEPDKARIARLKTALIDGFSRAIDWTKSESHLEIPNEVTQPTVGEASLEVAEEVSPQASDTTKWTPYPLVAE</sequence>
<dbReference type="Pfam" id="PF05013">
    <property type="entry name" value="FGase"/>
    <property type="match status" value="1"/>
</dbReference>
<evidence type="ECO:0000313" key="2">
    <source>
        <dbReference type="Proteomes" id="UP000705379"/>
    </source>
</evidence>
<dbReference type="SUPFAM" id="SSF53187">
    <property type="entry name" value="Zn-dependent exopeptidases"/>
    <property type="match status" value="1"/>
</dbReference>
<dbReference type="Proteomes" id="UP000705379">
    <property type="component" value="Unassembled WGS sequence"/>
</dbReference>
<protein>
    <submittedName>
        <fullName evidence="1">Formiminoglutamase</fullName>
    </submittedName>
</protein>
<comment type="caution">
    <text evidence="1">The sequence shown here is derived from an EMBL/GenBank/DDBJ whole genome shotgun (WGS) entry which is preliminary data.</text>
</comment>
<evidence type="ECO:0000313" key="1">
    <source>
        <dbReference type="EMBL" id="MBS8262144.1"/>
    </source>
</evidence>
<dbReference type="EMBL" id="QTKU01000005">
    <property type="protein sequence ID" value="MBS8262144.1"/>
    <property type="molecule type" value="Genomic_DNA"/>
</dbReference>
<accession>A0A944CGD8</accession>
<gene>
    <name evidence="1" type="ORF">DYI23_18085</name>
</gene>
<dbReference type="Gene3D" id="3.40.630.40">
    <property type="entry name" value="Zn-dependent exopeptidases"/>
    <property type="match status" value="1"/>
</dbReference>
<dbReference type="AlphaFoldDB" id="A0A944CGD8"/>
<organism evidence="1 2">
    <name type="scientific">Roseibium polysiphoniae</name>
    <dbReference type="NCBI Taxonomy" id="2571221"/>
    <lineage>
        <taxon>Bacteria</taxon>
        <taxon>Pseudomonadati</taxon>
        <taxon>Pseudomonadota</taxon>
        <taxon>Alphaproteobacteria</taxon>
        <taxon>Hyphomicrobiales</taxon>
        <taxon>Stappiaceae</taxon>
        <taxon>Roseibium</taxon>
    </lineage>
</organism>